<accession>A0A1T4R0K3</accession>
<sequence length="673" mass="74760">MHVIPLTPTFRPILACAIFGSFLSAPAIAHAANDLTELSLEALMEISVTSVSKKPQKLANAAAAAFVISHEDIRRSGATNIPDLLRMVPGVQVARIDANKWAVSIRGFNGRFANKLLVLKDGRSIYTPLFSGVYWEHQTTPLEDIERIEVIRGPGAALWGANAVNGVINIITKHSSDSNGGMISAGMGSAEKGFVTLGYGKNLSDSSDMKVYGNYSNHAAGQSSNGSAANDAWQNGSAGFRLDSQLDDKDSLTIQGDVFSGSYDETYTLYNLSNPGIPQVQQSFATTSGFNLLSRWQRTLSDTDSITLQWYYDHYRRSMIELGETRNTVDLDLQHRFQLGKRQDIIWGLGYRYSYDNLSNSPYIAFNQPTKGANLFSGFIHDEIALVPDRLSLILGTRLEHNDYTGFEVQPNARLLWSPSQKHSLWASVSRAVRTPSRGDREIQYRFQTLPGPAQLEINGTNGFKSETVIAYELGYRTTPGPRISLDLALFVNQYDKLRVPLSGSPYLGASSIVQPFNLSNTMHGHTYGAELSANWKPLDWWRLQATYSYLCAIMYLDQGSGEPIAEINRSDLAGGSPRHQGSIRSGFDLGKQVELDFWLRAVDRVAYIDQIAIPGYITMDIRLAWKPVKQLELALVGQNLFQKRHPEYIPEFINTTASEVPRSVYGKVTWRF</sequence>
<keyword evidence="7 8" id="KW-0998">Cell outer membrane</keyword>
<organism evidence="13 14">
    <name type="scientific">Trichlorobacter thiogenes</name>
    <dbReference type="NCBI Taxonomy" id="115783"/>
    <lineage>
        <taxon>Bacteria</taxon>
        <taxon>Pseudomonadati</taxon>
        <taxon>Thermodesulfobacteriota</taxon>
        <taxon>Desulfuromonadia</taxon>
        <taxon>Geobacterales</taxon>
        <taxon>Geobacteraceae</taxon>
        <taxon>Trichlorobacter</taxon>
    </lineage>
</organism>
<dbReference type="GO" id="GO:0044718">
    <property type="term" value="P:siderophore transmembrane transport"/>
    <property type="evidence" value="ECO:0007669"/>
    <property type="project" value="TreeGrafter"/>
</dbReference>
<dbReference type="Proteomes" id="UP000190102">
    <property type="component" value="Unassembled WGS sequence"/>
</dbReference>
<evidence type="ECO:0000256" key="10">
    <source>
        <dbReference type="SAM" id="SignalP"/>
    </source>
</evidence>
<feature type="signal peptide" evidence="10">
    <location>
        <begin position="1"/>
        <end position="31"/>
    </location>
</feature>
<dbReference type="GO" id="GO:0009279">
    <property type="term" value="C:cell outer membrane"/>
    <property type="evidence" value="ECO:0007669"/>
    <property type="project" value="UniProtKB-SubCell"/>
</dbReference>
<dbReference type="InterPro" id="IPR036942">
    <property type="entry name" value="Beta-barrel_TonB_sf"/>
</dbReference>
<comment type="subcellular location">
    <subcellularLocation>
        <location evidence="1 8">Cell outer membrane</location>
        <topology evidence="1 8">Multi-pass membrane protein</topology>
    </subcellularLocation>
</comment>
<dbReference type="Gene3D" id="2.170.130.10">
    <property type="entry name" value="TonB-dependent receptor, plug domain"/>
    <property type="match status" value="1"/>
</dbReference>
<dbReference type="Pfam" id="PF00593">
    <property type="entry name" value="TonB_dep_Rec_b-barrel"/>
    <property type="match status" value="1"/>
</dbReference>
<evidence type="ECO:0000256" key="9">
    <source>
        <dbReference type="RuleBase" id="RU003357"/>
    </source>
</evidence>
<evidence type="ECO:0000256" key="3">
    <source>
        <dbReference type="ARBA" id="ARBA00022452"/>
    </source>
</evidence>
<dbReference type="InterPro" id="IPR037066">
    <property type="entry name" value="Plug_dom_sf"/>
</dbReference>
<dbReference type="OrthoDB" id="9800913at2"/>
<evidence type="ECO:0000259" key="11">
    <source>
        <dbReference type="Pfam" id="PF00593"/>
    </source>
</evidence>
<proteinExistence type="inferred from homology"/>
<comment type="similarity">
    <text evidence="8 9">Belongs to the TonB-dependent receptor family.</text>
</comment>
<gene>
    <name evidence="13" type="ORF">SAMN02745119_02632</name>
</gene>
<dbReference type="PANTHER" id="PTHR30069:SF27">
    <property type="entry name" value="BLL4766 PROTEIN"/>
    <property type="match status" value="1"/>
</dbReference>
<dbReference type="Pfam" id="PF07715">
    <property type="entry name" value="Plug"/>
    <property type="match status" value="1"/>
</dbReference>
<reference evidence="14" key="1">
    <citation type="submission" date="2017-02" db="EMBL/GenBank/DDBJ databases">
        <authorList>
            <person name="Varghese N."/>
            <person name="Submissions S."/>
        </authorList>
    </citation>
    <scope>NUCLEOTIDE SEQUENCE [LARGE SCALE GENOMIC DNA]</scope>
    <source>
        <strain evidence="14">ATCC BAA-34</strain>
    </source>
</reference>
<dbReference type="EMBL" id="FUWR01000016">
    <property type="protein sequence ID" value="SKA09510.1"/>
    <property type="molecule type" value="Genomic_DNA"/>
</dbReference>
<dbReference type="PANTHER" id="PTHR30069">
    <property type="entry name" value="TONB-DEPENDENT OUTER MEMBRANE RECEPTOR"/>
    <property type="match status" value="1"/>
</dbReference>
<feature type="domain" description="TonB-dependent receptor plug" evidence="12">
    <location>
        <begin position="59"/>
        <end position="167"/>
    </location>
</feature>
<evidence type="ECO:0000256" key="4">
    <source>
        <dbReference type="ARBA" id="ARBA00022692"/>
    </source>
</evidence>
<evidence type="ECO:0000313" key="14">
    <source>
        <dbReference type="Proteomes" id="UP000190102"/>
    </source>
</evidence>
<dbReference type="InterPro" id="IPR012910">
    <property type="entry name" value="Plug_dom"/>
</dbReference>
<evidence type="ECO:0000256" key="8">
    <source>
        <dbReference type="PROSITE-ProRule" id="PRU01360"/>
    </source>
</evidence>
<dbReference type="CDD" id="cd01347">
    <property type="entry name" value="ligand_gated_channel"/>
    <property type="match status" value="1"/>
</dbReference>
<evidence type="ECO:0000256" key="6">
    <source>
        <dbReference type="ARBA" id="ARBA00023136"/>
    </source>
</evidence>
<evidence type="ECO:0000259" key="12">
    <source>
        <dbReference type="Pfam" id="PF07715"/>
    </source>
</evidence>
<dbReference type="InterPro" id="IPR000531">
    <property type="entry name" value="Beta-barrel_TonB"/>
</dbReference>
<keyword evidence="5 9" id="KW-0798">TonB box</keyword>
<evidence type="ECO:0000313" key="13">
    <source>
        <dbReference type="EMBL" id="SKA09510.1"/>
    </source>
</evidence>
<protein>
    <submittedName>
        <fullName evidence="13">Iron complex outermembrane recepter protein</fullName>
    </submittedName>
</protein>
<dbReference type="SUPFAM" id="SSF56935">
    <property type="entry name" value="Porins"/>
    <property type="match status" value="1"/>
</dbReference>
<evidence type="ECO:0000256" key="1">
    <source>
        <dbReference type="ARBA" id="ARBA00004571"/>
    </source>
</evidence>
<dbReference type="AlphaFoldDB" id="A0A1T4R0K3"/>
<dbReference type="GO" id="GO:0015344">
    <property type="term" value="F:siderophore uptake transmembrane transporter activity"/>
    <property type="evidence" value="ECO:0007669"/>
    <property type="project" value="TreeGrafter"/>
</dbReference>
<dbReference type="RefSeq" id="WP_078790883.1">
    <property type="nucleotide sequence ID" value="NZ_FUWR01000016.1"/>
</dbReference>
<keyword evidence="6 8" id="KW-0472">Membrane</keyword>
<keyword evidence="4 8" id="KW-0812">Transmembrane</keyword>
<dbReference type="PROSITE" id="PS52016">
    <property type="entry name" value="TONB_DEPENDENT_REC_3"/>
    <property type="match status" value="1"/>
</dbReference>
<dbReference type="InterPro" id="IPR039426">
    <property type="entry name" value="TonB-dep_rcpt-like"/>
</dbReference>
<evidence type="ECO:0000256" key="2">
    <source>
        <dbReference type="ARBA" id="ARBA00022448"/>
    </source>
</evidence>
<evidence type="ECO:0000256" key="5">
    <source>
        <dbReference type="ARBA" id="ARBA00023077"/>
    </source>
</evidence>
<dbReference type="STRING" id="115783.SAMN02745119_02632"/>
<name>A0A1T4R0K3_9BACT</name>
<keyword evidence="3 8" id="KW-1134">Transmembrane beta strand</keyword>
<feature type="chain" id="PRO_5012413939" evidence="10">
    <location>
        <begin position="32"/>
        <end position="673"/>
    </location>
</feature>
<feature type="domain" description="TonB-dependent receptor-like beta-barrel" evidence="11">
    <location>
        <begin position="199"/>
        <end position="641"/>
    </location>
</feature>
<keyword evidence="14" id="KW-1185">Reference proteome</keyword>
<dbReference type="Gene3D" id="2.40.170.20">
    <property type="entry name" value="TonB-dependent receptor, beta-barrel domain"/>
    <property type="match status" value="1"/>
</dbReference>
<keyword evidence="10" id="KW-0732">Signal</keyword>
<keyword evidence="2 8" id="KW-0813">Transport</keyword>
<evidence type="ECO:0000256" key="7">
    <source>
        <dbReference type="ARBA" id="ARBA00023237"/>
    </source>
</evidence>